<dbReference type="Pfam" id="PF09952">
    <property type="entry name" value="AbiEi_2"/>
    <property type="match status" value="1"/>
</dbReference>
<keyword evidence="2" id="KW-1185">Reference proteome</keyword>
<accession>A0A916DWS4</accession>
<sequence>MEKDILYTALENFYQTSNLSLDIHSLSENSIDNDYDGTLRLKNECNSVDFLFEVKQRLTLSKIHKTQKYFNRKRTKNVILISDYIPNSMKEYLRNMQLSYLDSAGNAFITNKRDLFIYVETNKNLPLAYKKSNRAFNKSGLKVVYQILIDERVLNKPYRYIGYISKVSIDTVRRVIKELLRDKYIIQLTKKKYKVISKERLLQEWVTVFNKVLRPKLKQQKFTSLNPNLDHLLKKQVSYSIGGELAAEYLSNFLIGENAILYTESSFIDLAKKLDLRPSQKGKITLCEKFWMESDDDTKNIHSMNQKPYKFVHPILLYADLLDNPTSRNLSTAKIIYNTYVKTIL</sequence>
<evidence type="ECO:0000313" key="1">
    <source>
        <dbReference type="EMBL" id="BDS15010.1"/>
    </source>
</evidence>
<dbReference type="EMBL" id="AP026867">
    <property type="protein sequence ID" value="BDS15010.1"/>
    <property type="molecule type" value="Genomic_DNA"/>
</dbReference>
<dbReference type="RefSeq" id="WP_264790202.1">
    <property type="nucleotide sequence ID" value="NZ_AP026867.1"/>
</dbReference>
<protein>
    <submittedName>
        <fullName evidence="1">Type IV toxin-antitoxin system AbiEi family antitoxin</fullName>
    </submittedName>
</protein>
<name>A0A916DWS4_9BACT</name>
<gene>
    <name evidence="1" type="ORF">AsAng_0057920</name>
</gene>
<dbReference type="AlphaFoldDB" id="A0A916DWS4"/>
<proteinExistence type="predicted"/>
<dbReference type="Proteomes" id="UP001060919">
    <property type="component" value="Chromosome"/>
</dbReference>
<evidence type="ECO:0000313" key="2">
    <source>
        <dbReference type="Proteomes" id="UP001060919"/>
    </source>
</evidence>
<dbReference type="KEGG" id="aup:AsAng_0057920"/>
<dbReference type="InterPro" id="IPR019238">
    <property type="entry name" value="AbiEi_2"/>
</dbReference>
<organism evidence="1 2">
    <name type="scientific">Aureispira anguillae</name>
    <dbReference type="NCBI Taxonomy" id="2864201"/>
    <lineage>
        <taxon>Bacteria</taxon>
        <taxon>Pseudomonadati</taxon>
        <taxon>Bacteroidota</taxon>
        <taxon>Saprospiria</taxon>
        <taxon>Saprospirales</taxon>
        <taxon>Saprospiraceae</taxon>
        <taxon>Aureispira</taxon>
    </lineage>
</organism>
<reference evidence="1" key="1">
    <citation type="submission" date="2022-09" db="EMBL/GenBank/DDBJ databases">
        <title>Aureispira anguillicida sp. nov., isolated from Leptocephalus of Japanese eel Anguilla japonica.</title>
        <authorList>
            <person name="Yuasa K."/>
            <person name="Mekata T."/>
            <person name="Ikunari K."/>
        </authorList>
    </citation>
    <scope>NUCLEOTIDE SEQUENCE</scope>
    <source>
        <strain evidence="1">EL160426</strain>
    </source>
</reference>